<organism evidence="11 12">
    <name type="scientific">Larinioides sclopetarius</name>
    <dbReference type="NCBI Taxonomy" id="280406"/>
    <lineage>
        <taxon>Eukaryota</taxon>
        <taxon>Metazoa</taxon>
        <taxon>Ecdysozoa</taxon>
        <taxon>Arthropoda</taxon>
        <taxon>Chelicerata</taxon>
        <taxon>Arachnida</taxon>
        <taxon>Araneae</taxon>
        <taxon>Araneomorphae</taxon>
        <taxon>Entelegynae</taxon>
        <taxon>Araneoidea</taxon>
        <taxon>Araneidae</taxon>
        <taxon>Larinioides</taxon>
    </lineage>
</organism>
<dbReference type="InterPro" id="IPR035892">
    <property type="entry name" value="C2_domain_sf"/>
</dbReference>
<dbReference type="Gene3D" id="2.60.40.150">
    <property type="entry name" value="C2 domain"/>
    <property type="match status" value="3"/>
</dbReference>
<evidence type="ECO:0000313" key="12">
    <source>
        <dbReference type="Proteomes" id="UP001497382"/>
    </source>
</evidence>
<feature type="compositionally biased region" description="Basic and acidic residues" evidence="8">
    <location>
        <begin position="94"/>
        <end position="103"/>
    </location>
</feature>
<dbReference type="AlphaFoldDB" id="A0AAV2BXF6"/>
<keyword evidence="2 9" id="KW-0812">Transmembrane</keyword>
<dbReference type="CDD" id="cd08377">
    <property type="entry name" value="C2C_MCTP_PRT"/>
    <property type="match status" value="1"/>
</dbReference>
<dbReference type="Proteomes" id="UP001497382">
    <property type="component" value="Unassembled WGS sequence"/>
</dbReference>
<keyword evidence="6 9" id="KW-1133">Transmembrane helix</keyword>
<keyword evidence="4" id="KW-0677">Repeat</keyword>
<comment type="subcellular location">
    <subcellularLocation>
        <location evidence="1">Membrane</location>
        <topology evidence="1">Multi-pass membrane protein</topology>
    </subcellularLocation>
</comment>
<feature type="transmembrane region" description="Helical" evidence="9">
    <location>
        <begin position="834"/>
        <end position="856"/>
    </location>
</feature>
<dbReference type="CDD" id="cd04042">
    <property type="entry name" value="C2A_MCTP_PRT"/>
    <property type="match status" value="1"/>
</dbReference>
<reference evidence="11 12" key="1">
    <citation type="submission" date="2024-04" db="EMBL/GenBank/DDBJ databases">
        <authorList>
            <person name="Rising A."/>
            <person name="Reimegard J."/>
            <person name="Sonavane S."/>
            <person name="Akerstrom W."/>
            <person name="Nylinder S."/>
            <person name="Hedman E."/>
            <person name="Kallberg Y."/>
        </authorList>
    </citation>
    <scope>NUCLEOTIDE SEQUENCE [LARGE SCALE GENOMIC DNA]</scope>
</reference>
<evidence type="ECO:0000256" key="6">
    <source>
        <dbReference type="ARBA" id="ARBA00022989"/>
    </source>
</evidence>
<feature type="domain" description="C2" evidence="10">
    <location>
        <begin position="365"/>
        <end position="484"/>
    </location>
</feature>
<dbReference type="PRINTS" id="PR00360">
    <property type="entry name" value="C2DOMAIN"/>
</dbReference>
<dbReference type="PROSITE" id="PS50004">
    <property type="entry name" value="C2"/>
    <property type="match status" value="3"/>
</dbReference>
<feature type="region of interest" description="Disordered" evidence="8">
    <location>
        <begin position="138"/>
        <end position="183"/>
    </location>
</feature>
<evidence type="ECO:0000259" key="10">
    <source>
        <dbReference type="PROSITE" id="PS50004"/>
    </source>
</evidence>
<dbReference type="SUPFAM" id="SSF49562">
    <property type="entry name" value="C2 domain (Calcium/lipid-binding domain, CaLB)"/>
    <property type="match status" value="3"/>
</dbReference>
<keyword evidence="3" id="KW-0479">Metal-binding</keyword>
<feature type="compositionally biased region" description="Basic residues" evidence="8">
    <location>
        <begin position="25"/>
        <end position="35"/>
    </location>
</feature>
<name>A0AAV2BXF6_9ARAC</name>
<evidence type="ECO:0000256" key="3">
    <source>
        <dbReference type="ARBA" id="ARBA00022723"/>
    </source>
</evidence>
<dbReference type="Pfam" id="PF08372">
    <property type="entry name" value="PRT_C"/>
    <property type="match status" value="1"/>
</dbReference>
<dbReference type="GO" id="GO:0030672">
    <property type="term" value="C:synaptic vesicle membrane"/>
    <property type="evidence" value="ECO:0007669"/>
    <property type="project" value="TreeGrafter"/>
</dbReference>
<keyword evidence="12" id="KW-1185">Reference proteome</keyword>
<accession>A0AAV2BXF6</accession>
<dbReference type="SMART" id="SM00239">
    <property type="entry name" value="C2"/>
    <property type="match status" value="3"/>
</dbReference>
<sequence length="917" mass="105269">MFSCFGSCCCCESDSDRSPPEDGVRRRKKFLRPKAKSQTDLSRRSTEDEEHSDLPPSPQPPSPYRKILGFRSGKKIQTVISSLRKFKLKHGRSKHYDSPERKAALHSQQRLCASHPNVSTSDLASVAQGDVLPPGVKISDGVSYSDPTIHRNSSASSSPARGKARSVHPDDDDDTMRDSGITIDVPSQPGIVVSWPQDDDDDMDENLVKQKHVALRQHAFYLLEVHLRFGKDLQARDACGTSDPYVKFKISGKQLYKSRTVNRTLEPYWDEFFTIPIDDVFEPLHLRVYDYDFAFQDDYMGAAQIDLTQLELSRPTDLAVTLTESGKPDVTSPSWGQIFLTLTLIPKTQEEKEQFFNKGSLLRLGFNTPSASPMVRRQKTQMWDSVVTIVLVEGKNLLAMDENGTSDPYVKFSLGNERYKSKVMFKTLDPQWLEQFNLHMFADQPKVLEISVYDKDFHGKDDFMGRCTIDLSGFEEERTHSVWKDLEDGAGSLFLLITISGTMGTETISDLASYTFDTATQRDLIAKYGLYKTFKDPYDIGYLIVKVYKAQGLAAADLCGKSDPFCVVELVNARLQTHTEYKTLTPEWNKIFTFHVTDIHSTLEATVYDEDRDKRCEFLGKVAIPLLKVRNGEKKWYVLKDKKLRTRAKGQILLEIYVFYNPIRASLITFTPKEAKYMQQEQRFKRSIFVKNVNRVKMMLFGVVELLRFLNSCFLWESTLRSISAFVVFIVITYTFEFYMLPVALLILYVKNYVIYALTGRQIVTRDEDEIEEIDDEDDEEDKDERGEEKKTLKEKLQAVQDATAMIQNILGEFASFGERCKNTFNYTVPFLSWLAFLVLVLATVVLYFVPVRYLIMGWGINKFTKKLRNPHAVPNNELLDFISRVPDDEEKVTYRELKPMFVDLTDSDKKKKKKRN</sequence>
<feature type="domain" description="C2" evidence="10">
    <location>
        <begin position="204"/>
        <end position="320"/>
    </location>
</feature>
<protein>
    <recommendedName>
        <fullName evidence="10">C2 domain-containing protein</fullName>
    </recommendedName>
</protein>
<proteinExistence type="predicted"/>
<dbReference type="EMBL" id="CAXIEN010000601">
    <property type="protein sequence ID" value="CAL1300985.1"/>
    <property type="molecule type" value="Genomic_DNA"/>
</dbReference>
<evidence type="ECO:0000256" key="1">
    <source>
        <dbReference type="ARBA" id="ARBA00004141"/>
    </source>
</evidence>
<dbReference type="FunFam" id="2.60.40.150:FF:000167">
    <property type="entry name" value="Multiple C2 domains, transmembrane 2a"/>
    <property type="match status" value="1"/>
</dbReference>
<dbReference type="GO" id="GO:0046928">
    <property type="term" value="P:regulation of neurotransmitter secretion"/>
    <property type="evidence" value="ECO:0007669"/>
    <property type="project" value="TreeGrafter"/>
</dbReference>
<dbReference type="FunFam" id="2.60.40.150:FF:000050">
    <property type="entry name" value="Multiple C2 and transmembrane domain containing 1"/>
    <property type="match status" value="1"/>
</dbReference>
<dbReference type="CDD" id="cd08376">
    <property type="entry name" value="C2B_MCTP_PRT"/>
    <property type="match status" value="1"/>
</dbReference>
<dbReference type="PANTHER" id="PTHR45911:SF4">
    <property type="entry name" value="MULTIPLE C2 AND TRANSMEMBRANE DOMAIN-CONTAINING PROTEIN"/>
    <property type="match status" value="1"/>
</dbReference>
<feature type="region of interest" description="Disordered" evidence="8">
    <location>
        <begin position="88"/>
        <end position="109"/>
    </location>
</feature>
<feature type="transmembrane region" description="Helical" evidence="9">
    <location>
        <begin position="723"/>
        <end position="750"/>
    </location>
</feature>
<feature type="region of interest" description="Disordered" evidence="8">
    <location>
        <begin position="12"/>
        <end position="66"/>
    </location>
</feature>
<evidence type="ECO:0000256" key="5">
    <source>
        <dbReference type="ARBA" id="ARBA00022837"/>
    </source>
</evidence>
<evidence type="ECO:0000256" key="4">
    <source>
        <dbReference type="ARBA" id="ARBA00022737"/>
    </source>
</evidence>
<feature type="transmembrane region" description="Helical" evidence="9">
    <location>
        <begin position="698"/>
        <end position="716"/>
    </location>
</feature>
<evidence type="ECO:0000313" key="11">
    <source>
        <dbReference type="EMBL" id="CAL1300985.1"/>
    </source>
</evidence>
<evidence type="ECO:0000256" key="9">
    <source>
        <dbReference type="SAM" id="Phobius"/>
    </source>
</evidence>
<dbReference type="PANTHER" id="PTHR45911">
    <property type="entry name" value="C2 DOMAIN-CONTAINING PROTEIN"/>
    <property type="match status" value="1"/>
</dbReference>
<evidence type="ECO:0000256" key="2">
    <source>
        <dbReference type="ARBA" id="ARBA00022692"/>
    </source>
</evidence>
<keyword evidence="7 9" id="KW-0472">Membrane</keyword>
<evidence type="ECO:0000256" key="8">
    <source>
        <dbReference type="SAM" id="MobiDB-lite"/>
    </source>
</evidence>
<comment type="caution">
    <text evidence="11">The sequence shown here is derived from an EMBL/GenBank/DDBJ whole genome shotgun (WGS) entry which is preliminary data.</text>
</comment>
<dbReference type="Pfam" id="PF00168">
    <property type="entry name" value="C2"/>
    <property type="match status" value="3"/>
</dbReference>
<dbReference type="InterPro" id="IPR013583">
    <property type="entry name" value="MCTP_C"/>
</dbReference>
<feature type="compositionally biased region" description="Basic and acidic residues" evidence="8">
    <location>
        <begin position="14"/>
        <end position="24"/>
    </location>
</feature>
<dbReference type="GO" id="GO:0005509">
    <property type="term" value="F:calcium ion binding"/>
    <property type="evidence" value="ECO:0007669"/>
    <property type="project" value="TreeGrafter"/>
</dbReference>
<gene>
    <name evidence="11" type="ORF">LARSCL_LOCUS22243</name>
</gene>
<keyword evidence="5" id="KW-0106">Calcium</keyword>
<feature type="compositionally biased region" description="Polar residues" evidence="8">
    <location>
        <begin position="150"/>
        <end position="159"/>
    </location>
</feature>
<evidence type="ECO:0000256" key="7">
    <source>
        <dbReference type="ARBA" id="ARBA00023136"/>
    </source>
</evidence>
<feature type="domain" description="C2" evidence="10">
    <location>
        <begin position="526"/>
        <end position="639"/>
    </location>
</feature>
<dbReference type="InterPro" id="IPR000008">
    <property type="entry name" value="C2_dom"/>
</dbReference>